<evidence type="ECO:0000256" key="4">
    <source>
        <dbReference type="ARBA" id="ARBA00023172"/>
    </source>
</evidence>
<dbReference type="EMBL" id="CAJZAI010000004">
    <property type="protein sequence ID" value="CAG9172415.1"/>
    <property type="molecule type" value="Genomic_DNA"/>
</dbReference>
<dbReference type="PROSITE" id="PS51898">
    <property type="entry name" value="TYR_RECOMBINASE"/>
    <property type="match status" value="1"/>
</dbReference>
<dbReference type="Pfam" id="PF00589">
    <property type="entry name" value="Phage_integrase"/>
    <property type="match status" value="1"/>
</dbReference>
<protein>
    <recommendedName>
        <fullName evidence="5">Tyr recombinase domain-containing protein</fullName>
    </recommendedName>
</protein>
<dbReference type="InterPro" id="IPR011010">
    <property type="entry name" value="DNA_brk_join_enz"/>
</dbReference>
<dbReference type="InterPro" id="IPR002104">
    <property type="entry name" value="Integrase_catalytic"/>
</dbReference>
<evidence type="ECO:0000313" key="6">
    <source>
        <dbReference type="EMBL" id="CAG9172415.1"/>
    </source>
</evidence>
<proteinExistence type="inferred from homology"/>
<sequence length="376" mass="42600">MRGRRRKKPDGLPVRVYTKNGSYYWVRKGDGKWIPLGRVKDGEARMLERLAQEKRKVEAMHTKGNMPGFVAEYIEKHEGKYAESYRVEWKRRGEDVRAAFHAFDIEQVDTAAIMDFLEDNWANRAAMKRAMKAWLSPFFTWAVQRRHVTVNPCREVVVKKPRGRDVYIPHEHFLRIRAALASYTYEKTLPGGEVKVVVAKVPTGPEMQVFVDLCYLTCQRSTEIRQLRWSQIDERAGVIRFKPSKTEKSTGQAVDCPITPEIAEVLRRAQTLRGGVSAQIAQDDLVVVDSHGKAKTAAACREAWDGALVRAGLEKMDYVVKDIRAKALTDAEAAGYKMDALQVVGAHANLATTAKYIKQRKVPVSVVRLQLPAGEY</sequence>
<evidence type="ECO:0000256" key="2">
    <source>
        <dbReference type="ARBA" id="ARBA00022908"/>
    </source>
</evidence>
<evidence type="ECO:0000259" key="5">
    <source>
        <dbReference type="PROSITE" id="PS51898"/>
    </source>
</evidence>
<comment type="caution">
    <text evidence="6">The sequence shown here is derived from an EMBL/GenBank/DDBJ whole genome shotgun (WGS) entry which is preliminary data.</text>
</comment>
<dbReference type="Gene3D" id="1.10.443.10">
    <property type="entry name" value="Intergrase catalytic core"/>
    <property type="match status" value="1"/>
</dbReference>
<dbReference type="SUPFAM" id="SSF56349">
    <property type="entry name" value="DNA breaking-rejoining enzymes"/>
    <property type="match status" value="1"/>
</dbReference>
<dbReference type="PANTHER" id="PTHR30629:SF2">
    <property type="entry name" value="PROPHAGE INTEGRASE INTS-RELATED"/>
    <property type="match status" value="1"/>
</dbReference>
<reference evidence="6 7" key="1">
    <citation type="submission" date="2021-08" db="EMBL/GenBank/DDBJ databases">
        <authorList>
            <person name="Peeters C."/>
        </authorList>
    </citation>
    <scope>NUCLEOTIDE SEQUENCE [LARGE SCALE GENOMIC DNA]</scope>
    <source>
        <strain evidence="6 7">LMG 23992</strain>
    </source>
</reference>
<evidence type="ECO:0000256" key="3">
    <source>
        <dbReference type="ARBA" id="ARBA00023125"/>
    </source>
</evidence>
<evidence type="ECO:0000313" key="7">
    <source>
        <dbReference type="Proteomes" id="UP000727654"/>
    </source>
</evidence>
<dbReference type="Gene3D" id="1.10.150.130">
    <property type="match status" value="1"/>
</dbReference>
<dbReference type="InterPro" id="IPR053876">
    <property type="entry name" value="Phage_int_M"/>
</dbReference>
<keyword evidence="3" id="KW-0238">DNA-binding</keyword>
<dbReference type="InterPro" id="IPR050808">
    <property type="entry name" value="Phage_Integrase"/>
</dbReference>
<organism evidence="6 7">
    <name type="scientific">Cupriavidus laharis</name>
    <dbReference type="NCBI Taxonomy" id="151654"/>
    <lineage>
        <taxon>Bacteria</taxon>
        <taxon>Pseudomonadati</taxon>
        <taxon>Pseudomonadota</taxon>
        <taxon>Betaproteobacteria</taxon>
        <taxon>Burkholderiales</taxon>
        <taxon>Burkholderiaceae</taxon>
        <taxon>Cupriavidus</taxon>
    </lineage>
</organism>
<dbReference type="RefSeq" id="WP_224079839.1">
    <property type="nucleotide sequence ID" value="NZ_CAJZAI010000004.1"/>
</dbReference>
<keyword evidence="2" id="KW-0229">DNA integration</keyword>
<dbReference type="Proteomes" id="UP000727654">
    <property type="component" value="Unassembled WGS sequence"/>
</dbReference>
<feature type="domain" description="Tyr recombinase" evidence="5">
    <location>
        <begin position="184"/>
        <end position="369"/>
    </location>
</feature>
<name>A0ABN7YGA3_9BURK</name>
<keyword evidence="7" id="KW-1185">Reference proteome</keyword>
<dbReference type="PANTHER" id="PTHR30629">
    <property type="entry name" value="PROPHAGE INTEGRASE"/>
    <property type="match status" value="1"/>
</dbReference>
<accession>A0ABN7YGA3</accession>
<dbReference type="InterPro" id="IPR013762">
    <property type="entry name" value="Integrase-like_cat_sf"/>
</dbReference>
<evidence type="ECO:0000256" key="1">
    <source>
        <dbReference type="ARBA" id="ARBA00008857"/>
    </source>
</evidence>
<keyword evidence="4" id="KW-0233">DNA recombination</keyword>
<comment type="similarity">
    <text evidence="1">Belongs to the 'phage' integrase family.</text>
</comment>
<dbReference type="InterPro" id="IPR010998">
    <property type="entry name" value="Integrase_recombinase_N"/>
</dbReference>
<dbReference type="Pfam" id="PF22022">
    <property type="entry name" value="Phage_int_M"/>
    <property type="match status" value="1"/>
</dbReference>
<gene>
    <name evidence="6" type="ORF">LMG23992_02225</name>
</gene>